<dbReference type="Proteomes" id="UP000327011">
    <property type="component" value="Unassembled WGS sequence"/>
</dbReference>
<evidence type="ECO:0000313" key="3">
    <source>
        <dbReference type="Proteomes" id="UP000327011"/>
    </source>
</evidence>
<feature type="region of interest" description="Disordered" evidence="1">
    <location>
        <begin position="17"/>
        <end position="72"/>
    </location>
</feature>
<dbReference type="EMBL" id="VYTZ01000005">
    <property type="protein sequence ID" value="KAA9378365.1"/>
    <property type="molecule type" value="Genomic_DNA"/>
</dbReference>
<comment type="caution">
    <text evidence="2">The sequence shown here is derived from an EMBL/GenBank/DDBJ whole genome shotgun (WGS) entry which is preliminary data.</text>
</comment>
<accession>A0A5J5K4N7</accession>
<gene>
    <name evidence="2" type="ORF">F5972_16000</name>
</gene>
<organism evidence="2 3">
    <name type="scientific">Microbispora cellulosiformans</name>
    <dbReference type="NCBI Taxonomy" id="2614688"/>
    <lineage>
        <taxon>Bacteria</taxon>
        <taxon>Bacillati</taxon>
        <taxon>Actinomycetota</taxon>
        <taxon>Actinomycetes</taxon>
        <taxon>Streptosporangiales</taxon>
        <taxon>Streptosporangiaceae</taxon>
        <taxon>Microbispora</taxon>
    </lineage>
</organism>
<feature type="compositionally biased region" description="Gly residues" evidence="1">
    <location>
        <begin position="21"/>
        <end position="38"/>
    </location>
</feature>
<sequence>MDRRSLECRIGVDLWRNRNGGAAGSRGLSGGGGGARARGAGDGRGRDPRRAGRAGGEHRARVLRPGAARPGP</sequence>
<protein>
    <submittedName>
        <fullName evidence="2">Uncharacterized protein</fullName>
    </submittedName>
</protein>
<proteinExistence type="predicted"/>
<reference evidence="2 3" key="1">
    <citation type="submission" date="2019-09" db="EMBL/GenBank/DDBJ databases">
        <title>Screening of Novel Bioactive Compounds from Soil-Associated.</title>
        <authorList>
            <person name="Gong X."/>
        </authorList>
    </citation>
    <scope>NUCLEOTIDE SEQUENCE [LARGE SCALE GENOMIC DNA]</scope>
    <source>
        <strain evidence="2 3">Gxj-6</strain>
    </source>
</reference>
<dbReference type="AlphaFoldDB" id="A0A5J5K4N7"/>
<name>A0A5J5K4N7_9ACTN</name>
<evidence type="ECO:0000256" key="1">
    <source>
        <dbReference type="SAM" id="MobiDB-lite"/>
    </source>
</evidence>
<keyword evidence="3" id="KW-1185">Reference proteome</keyword>
<evidence type="ECO:0000313" key="2">
    <source>
        <dbReference type="EMBL" id="KAA9378365.1"/>
    </source>
</evidence>
<feature type="compositionally biased region" description="Basic and acidic residues" evidence="1">
    <location>
        <begin position="39"/>
        <end position="60"/>
    </location>
</feature>